<sequence>MPRRKRNKKVKRYRRSFYSRGMKVKKALGILLLAAVVLGAAWLAAPHVLDWATHTWYTVVRDRDLPASSDAAGAGEADSAAQQTAPSQPEPEPERPAASSRPASAQPAEPEQPEPLPGTAVREGAWAAVSLSALSDEAAIRAAAQELAGQGAVYAYIPLKDTSGYIYYPSALPAAARSVAASTVDPALIASIFKEAGLVPVAGVAAFQDPIASYTDRGMAIQYAGGGGYLWLDAANAAAGGKAWLNPYAASAVQFIGDLIAELHGFGFEQVCLSAVQFPPMVSSRQSFGETGGLGRDGQLAADIAVWEERFAGEVTLWYEYPLASCTDVSPALGALPAQLGARNLVVSLPAGEAADPAALTDLAARMKEQGCAYVVVRDSERGSFY</sequence>
<dbReference type="AlphaFoldDB" id="A0A9D2S8K0"/>
<reference evidence="3" key="1">
    <citation type="journal article" date="2021" name="PeerJ">
        <title>Extensive microbial diversity within the chicken gut microbiome revealed by metagenomics and culture.</title>
        <authorList>
            <person name="Gilroy R."/>
            <person name="Ravi A."/>
            <person name="Getino M."/>
            <person name="Pursley I."/>
            <person name="Horton D.L."/>
            <person name="Alikhan N.F."/>
            <person name="Baker D."/>
            <person name="Gharbi K."/>
            <person name="Hall N."/>
            <person name="Watson M."/>
            <person name="Adriaenssens E.M."/>
            <person name="Foster-Nyarko E."/>
            <person name="Jarju S."/>
            <person name="Secka A."/>
            <person name="Antonio M."/>
            <person name="Oren A."/>
            <person name="Chaudhuri R.R."/>
            <person name="La Ragione R."/>
            <person name="Hildebrand F."/>
            <person name="Pallen M.J."/>
        </authorList>
    </citation>
    <scope>NUCLEOTIDE SEQUENCE</scope>
    <source>
        <strain evidence="3">ChiHjej9B8-13557</strain>
    </source>
</reference>
<feature type="domain" description="DUF4015" evidence="2">
    <location>
        <begin position="148"/>
        <end position="280"/>
    </location>
</feature>
<name>A0A9D2S8K0_9FIRM</name>
<evidence type="ECO:0000313" key="3">
    <source>
        <dbReference type="EMBL" id="HJB60029.1"/>
    </source>
</evidence>
<feature type="compositionally biased region" description="Low complexity" evidence="1">
    <location>
        <begin position="96"/>
        <end position="109"/>
    </location>
</feature>
<accession>A0A9D2S8K0</accession>
<organism evidence="3 4">
    <name type="scientific">Candidatus Faecalibacterium faecipullorum</name>
    <dbReference type="NCBI Taxonomy" id="2838578"/>
    <lineage>
        <taxon>Bacteria</taxon>
        <taxon>Bacillati</taxon>
        <taxon>Bacillota</taxon>
        <taxon>Clostridia</taxon>
        <taxon>Eubacteriales</taxon>
        <taxon>Oscillospiraceae</taxon>
        <taxon>Faecalibacterium</taxon>
    </lineage>
</organism>
<feature type="region of interest" description="Disordered" evidence="1">
    <location>
        <begin position="68"/>
        <end position="119"/>
    </location>
</feature>
<evidence type="ECO:0000259" key="2">
    <source>
        <dbReference type="Pfam" id="PF13200"/>
    </source>
</evidence>
<feature type="compositionally biased region" description="Low complexity" evidence="1">
    <location>
        <begin position="68"/>
        <end position="87"/>
    </location>
</feature>
<evidence type="ECO:0000256" key="1">
    <source>
        <dbReference type="SAM" id="MobiDB-lite"/>
    </source>
</evidence>
<comment type="caution">
    <text evidence="3">The sequence shown here is derived from an EMBL/GenBank/DDBJ whole genome shotgun (WGS) entry which is preliminary data.</text>
</comment>
<proteinExistence type="predicted"/>
<evidence type="ECO:0000313" key="4">
    <source>
        <dbReference type="Proteomes" id="UP000824211"/>
    </source>
</evidence>
<protein>
    <recommendedName>
        <fullName evidence="2">DUF4015 domain-containing protein</fullName>
    </recommendedName>
</protein>
<dbReference type="Pfam" id="PF13200">
    <property type="entry name" value="DUF4015"/>
    <property type="match status" value="1"/>
</dbReference>
<gene>
    <name evidence="3" type="ORF">H9771_10350</name>
</gene>
<dbReference type="InterPro" id="IPR025275">
    <property type="entry name" value="DUF4015"/>
</dbReference>
<dbReference type="Proteomes" id="UP000824211">
    <property type="component" value="Unassembled WGS sequence"/>
</dbReference>
<dbReference type="EMBL" id="DWXX01000196">
    <property type="protein sequence ID" value="HJB60029.1"/>
    <property type="molecule type" value="Genomic_DNA"/>
</dbReference>
<reference evidence="3" key="2">
    <citation type="submission" date="2021-04" db="EMBL/GenBank/DDBJ databases">
        <authorList>
            <person name="Gilroy R."/>
        </authorList>
    </citation>
    <scope>NUCLEOTIDE SEQUENCE</scope>
    <source>
        <strain evidence="3">ChiHjej9B8-13557</strain>
    </source>
</reference>